<keyword evidence="4" id="KW-1185">Reference proteome</keyword>
<evidence type="ECO:0000256" key="1">
    <source>
        <dbReference type="ARBA" id="ARBA00008270"/>
    </source>
</evidence>
<dbReference type="GO" id="GO:0016853">
    <property type="term" value="F:isomerase activity"/>
    <property type="evidence" value="ECO:0007669"/>
    <property type="project" value="UniProtKB-KW"/>
</dbReference>
<dbReference type="Proteomes" id="UP001182556">
    <property type="component" value="Unassembled WGS sequence"/>
</dbReference>
<protein>
    <submittedName>
        <fullName evidence="3">Uncharacterized protein</fullName>
    </submittedName>
</protein>
<comment type="caution">
    <text evidence="3">The sequence shown here is derived from an EMBL/GenBank/DDBJ whole genome shotgun (WGS) entry which is preliminary data.</text>
</comment>
<dbReference type="GO" id="GO:0005737">
    <property type="term" value="C:cytoplasm"/>
    <property type="evidence" value="ECO:0007669"/>
    <property type="project" value="TreeGrafter"/>
</dbReference>
<evidence type="ECO:0000313" key="3">
    <source>
        <dbReference type="EMBL" id="KAK1923838.1"/>
    </source>
</evidence>
<sequence length="303" mass="33190">MTVPSSYHVYNAFPSPTDDRFKGNPAAVIVLPDSDQTGEVLDDVLDVFPPASELQATAVKINLPMTAYIVPLASPAQSPKFALRWFNIAHEAPACGHATNASVTHIFNSERWKDVPQIELLSRNGVIIARRGDEGRVTFRFPAHLGLVEQNKQEAEEIVGKFAKAITKGSLGHVERVLRSDVFTVIQFSKDDKIGFEDLQLDLQELSKQLSPRSVLLTQDLGDNEITARAISTAGFIAEDAATGSAHCALVPLHTRGKTGKQAVRSQQLSERGGLLFFEYTPGEPYVYIQGHTEDVGPREWSA</sequence>
<dbReference type="EMBL" id="JAODAN010000006">
    <property type="protein sequence ID" value="KAK1923838.1"/>
    <property type="molecule type" value="Genomic_DNA"/>
</dbReference>
<dbReference type="Gene3D" id="3.10.310.10">
    <property type="entry name" value="Diaminopimelate Epimerase, Chain A, domain 1"/>
    <property type="match status" value="2"/>
</dbReference>
<dbReference type="InterPro" id="IPR003719">
    <property type="entry name" value="Phenazine_PhzF-like"/>
</dbReference>
<keyword evidence="2" id="KW-0413">Isomerase</keyword>
<gene>
    <name evidence="3" type="ORF">DB88DRAFT_492646</name>
</gene>
<accession>A0AAD9D0L6</accession>
<dbReference type="Pfam" id="PF02567">
    <property type="entry name" value="PhzC-PhzF"/>
    <property type="match status" value="1"/>
</dbReference>
<dbReference type="PIRSF" id="PIRSF016184">
    <property type="entry name" value="PhzC_PhzF"/>
    <property type="match status" value="1"/>
</dbReference>
<evidence type="ECO:0000256" key="2">
    <source>
        <dbReference type="ARBA" id="ARBA00023235"/>
    </source>
</evidence>
<reference evidence="3" key="1">
    <citation type="submission" date="2023-02" db="EMBL/GenBank/DDBJ databases">
        <title>Identification and recombinant expression of a fungal hydrolase from Papiliotrema laurentii that hydrolyzes apple cutin and clears colloidal polyester polyurethane.</title>
        <authorList>
            <consortium name="DOE Joint Genome Institute"/>
            <person name="Roman V.A."/>
            <person name="Bojanowski C."/>
            <person name="Crable B.R."/>
            <person name="Wagner D.N."/>
            <person name="Hung C.S."/>
            <person name="Nadeau L.J."/>
            <person name="Schratz L."/>
            <person name="Haridas S."/>
            <person name="Pangilinan J."/>
            <person name="Lipzen A."/>
            <person name="Na H."/>
            <person name="Yan M."/>
            <person name="Ng V."/>
            <person name="Grigoriev I.V."/>
            <person name="Spatafora J.W."/>
            <person name="Barlow D."/>
            <person name="Biffinger J."/>
            <person name="Kelley-Loughnane N."/>
            <person name="Varaljay V.A."/>
            <person name="Crookes-Goodson W.J."/>
        </authorList>
    </citation>
    <scope>NUCLEOTIDE SEQUENCE</scope>
    <source>
        <strain evidence="3">5307AH</strain>
    </source>
</reference>
<evidence type="ECO:0000313" key="4">
    <source>
        <dbReference type="Proteomes" id="UP001182556"/>
    </source>
</evidence>
<comment type="similarity">
    <text evidence="1">Belongs to the PhzF family.</text>
</comment>
<organism evidence="3 4">
    <name type="scientific">Papiliotrema laurentii</name>
    <name type="common">Cryptococcus laurentii</name>
    <dbReference type="NCBI Taxonomy" id="5418"/>
    <lineage>
        <taxon>Eukaryota</taxon>
        <taxon>Fungi</taxon>
        <taxon>Dikarya</taxon>
        <taxon>Basidiomycota</taxon>
        <taxon>Agaricomycotina</taxon>
        <taxon>Tremellomycetes</taxon>
        <taxon>Tremellales</taxon>
        <taxon>Rhynchogastremaceae</taxon>
        <taxon>Papiliotrema</taxon>
    </lineage>
</organism>
<proteinExistence type="inferred from homology"/>
<dbReference type="PANTHER" id="PTHR13774">
    <property type="entry name" value="PHENAZINE BIOSYNTHESIS PROTEIN"/>
    <property type="match status" value="1"/>
</dbReference>
<name>A0AAD9D0L6_PAPLA</name>
<dbReference type="PANTHER" id="PTHR13774:SF17">
    <property type="entry name" value="PHENAZINE BIOSYNTHESIS-LIKE DOMAIN-CONTAINING PROTEIN"/>
    <property type="match status" value="1"/>
</dbReference>
<dbReference type="SUPFAM" id="SSF54506">
    <property type="entry name" value="Diaminopimelate epimerase-like"/>
    <property type="match status" value="1"/>
</dbReference>
<dbReference type="AlphaFoldDB" id="A0AAD9D0L6"/>